<accession>I7AGU8</accession>
<dbReference type="OrthoDB" id="2192943at2759"/>
<gene>
    <name evidence="2" type="ordered locus">EROM_110380</name>
</gene>
<feature type="compositionally biased region" description="Basic and acidic residues" evidence="1">
    <location>
        <begin position="77"/>
        <end position="88"/>
    </location>
</feature>
<reference evidence="2 3" key="1">
    <citation type="journal article" date="2012" name="Proc. Natl. Acad. Sci. U.S.A.">
        <title>Gain and loss of multiple functionally related, horizontally transferred genes in the reduced genomes of two microsporidian parasites.</title>
        <authorList>
            <person name="Pombert J.-F."/>
            <person name="Selman M."/>
            <person name="Burki F."/>
            <person name="Bardell F.T."/>
            <person name="Farinelli L."/>
            <person name="Solter L.F."/>
            <person name="Whitman D.W."/>
            <person name="Weiss L.M."/>
            <person name="Corradi N."/>
            <person name="Keeling P.J."/>
        </authorList>
    </citation>
    <scope>NUCLEOTIDE SEQUENCE [LARGE SCALE GENOMIC DNA]</scope>
    <source>
        <strain evidence="2 3">SJ-2008</strain>
    </source>
</reference>
<dbReference type="AlphaFoldDB" id="I7AGU8"/>
<dbReference type="Proteomes" id="UP000010094">
    <property type="component" value="Chromosome XI"/>
</dbReference>
<dbReference type="HOGENOM" id="CLU_849998_0_0_1"/>
<sequence length="327" mass="37993">MEVSRGKDSTKNSLNGTKPDINEEHLRPKETCFLEGNRPQVLEDTAGTESTKKEEASFRHPDSKRGLFEASASNHGVNKEETLTRDSDSSFDSDDTDRCSGLLSVYWIKEAEGLYKNLTSLRISDMALEKNRRNHPNPNFLCNTEERSNYTMVLEDIYFKQKTKNLKKEIKLKYLIEEFFMALDKFVLIANYCLKSTEIEDEDEDFNFALVWVRDAFHWLGIEGAKYYARKSPGPYNGWISDVEFLMNRYFFSPEFNHVNGFGIEQSMHEGYRFVESSDGKYYLSYQPYPGYYDVSEENKRFCTGCNLILPRSLSLPDDEYLNEEGV</sequence>
<dbReference type="VEuPathDB" id="MicrosporidiaDB:EROM_110380"/>
<feature type="region of interest" description="Disordered" evidence="1">
    <location>
        <begin position="1"/>
        <end position="94"/>
    </location>
</feature>
<feature type="compositionally biased region" description="Basic and acidic residues" evidence="1">
    <location>
        <begin position="50"/>
        <end position="67"/>
    </location>
</feature>
<evidence type="ECO:0000313" key="2">
    <source>
        <dbReference type="EMBL" id="AFN84020.1"/>
    </source>
</evidence>
<feature type="compositionally biased region" description="Basic and acidic residues" evidence="1">
    <location>
        <begin position="20"/>
        <end position="32"/>
    </location>
</feature>
<evidence type="ECO:0000256" key="1">
    <source>
        <dbReference type="SAM" id="MobiDB-lite"/>
    </source>
</evidence>
<keyword evidence="3" id="KW-1185">Reference proteome</keyword>
<proteinExistence type="predicted"/>
<dbReference type="GeneID" id="20564637"/>
<feature type="compositionally biased region" description="Basic and acidic residues" evidence="1">
    <location>
        <begin position="1"/>
        <end position="10"/>
    </location>
</feature>
<dbReference type="KEGG" id="ero:EROM_110380"/>
<protein>
    <submittedName>
        <fullName evidence="2">Uncharacterized protein</fullName>
    </submittedName>
</protein>
<name>I7AGU8_ENCRO</name>
<organism evidence="2 3">
    <name type="scientific">Encephalitozoon romaleae (strain SJ-2008)</name>
    <name type="common">Microsporidian parasite</name>
    <dbReference type="NCBI Taxonomy" id="1178016"/>
    <lineage>
        <taxon>Eukaryota</taxon>
        <taxon>Fungi</taxon>
        <taxon>Fungi incertae sedis</taxon>
        <taxon>Microsporidia</taxon>
        <taxon>Unikaryonidae</taxon>
        <taxon>Encephalitozoon</taxon>
    </lineage>
</organism>
<dbReference type="EMBL" id="CP003530">
    <property type="protein sequence ID" value="AFN84020.1"/>
    <property type="molecule type" value="Genomic_DNA"/>
</dbReference>
<dbReference type="RefSeq" id="XP_009265517.1">
    <property type="nucleotide sequence ID" value="XM_009267242.1"/>
</dbReference>
<evidence type="ECO:0000313" key="3">
    <source>
        <dbReference type="Proteomes" id="UP000010094"/>
    </source>
</evidence>